<dbReference type="PROSITE" id="PS01161">
    <property type="entry name" value="GLC_GALNAC_ISOMERASE"/>
    <property type="match status" value="1"/>
</dbReference>
<evidence type="ECO:0000313" key="1">
    <source>
        <dbReference type="EMBL" id="SDY98904.1"/>
    </source>
</evidence>
<comment type="caution">
    <text evidence="1">The sequence shown here is derived from an EMBL/GenBank/DDBJ whole genome shotgun (WGS) entry which is preliminary data.</text>
</comment>
<dbReference type="InterPro" id="IPR024078">
    <property type="entry name" value="LmbE-like_dom_sf"/>
</dbReference>
<gene>
    <name evidence="1" type="ORF">SAMN05444412_104201</name>
</gene>
<dbReference type="InterPro" id="IPR037171">
    <property type="entry name" value="NagB/RpiA_transferase-like"/>
</dbReference>
<dbReference type="PANTHER" id="PTHR42892:SF1">
    <property type="entry name" value="GLUCOSAMINE-6-PHOSPHATE ISOMERASE"/>
    <property type="match status" value="1"/>
</dbReference>
<sequence>MLQQYPLSEVEKAFLKESGVQKISTLIPYLMVDNFPKLGLITACRFLEWVSENPKGVISLPTGKTPEFFIKWTQYLLENWDSKKGKEIRAKYGMSETKKPVLKDLTFVQIDEFYPISSQQNNSFFHYVNKFYLEGFGLSKENAILINSDEIILAEGKHFKEIFPDLKVDLTLRFRDPKNPLEKLQQQSIYKIDQWCGEYEQKIRDKGGIGFFLGGIGPDGHIAFNTRGSHLFSVTRLTETNFETQAVAAGDLGGIEVSANRLVITIGLETITYNPDAVGIIIAAGEAKAPIVKDSLETPMNNVYPATVLQKLKNGRFYLTKGAAVKLTDSMDSYYANGDWTWEKTERSIMDLCKKLKKYGHRLKIDDLKNDKYTSLIPDLSENTVNQVMESVLKKIKRGTTKEKNEVLLHTGPHHDDISLGILPHVTNQLQENSNEAHFSVLTSGFTAVTNIFVIDTLLHTKRLLDEGQIQMVRYEDFFSVGYKLKTDKDVYHYLTNVASEDPDQRMRGLCHRVVRAIVIIHQVRNRQELRDTINDIISILKNSYDGEKNPSKIQKLKGMIREFEEELVWAHFGVQVKNVHHLRLGFYTGDIFTEQPEKKRDVEPILEMLRKINPTKLSLTLDPEGSGPDTHYKVLQATAEAVRQWAEEKDLSKLRIIGYRNVWFKFEPHEANVIVPVSLGDMSVMEDSFSNCYLSQVNASFPSYSHNGKFSTVAKRIWVSQLDDIQLLLGKNHFYLHETATVRSSHGLIFFKDMNVEEFLAHARDLEKSIEGMI</sequence>
<proteinExistence type="predicted"/>
<dbReference type="Proteomes" id="UP000199663">
    <property type="component" value="Unassembled WGS sequence"/>
</dbReference>
<dbReference type="PANTHER" id="PTHR42892">
    <property type="entry name" value="GLUCOSAMINE-6-PHOSPHATE DEAMINASE-LIKE PROTEIN BT_0258-RELATED"/>
    <property type="match status" value="1"/>
</dbReference>
<dbReference type="Gene3D" id="3.40.50.10320">
    <property type="entry name" value="LmbE-like"/>
    <property type="match status" value="1"/>
</dbReference>
<dbReference type="RefSeq" id="WP_022582210.1">
    <property type="nucleotide sequence ID" value="NZ_FNQC01000004.1"/>
</dbReference>
<dbReference type="EMBL" id="FNQC01000004">
    <property type="protein sequence ID" value="SDY98904.1"/>
    <property type="molecule type" value="Genomic_DNA"/>
</dbReference>
<name>A0A1H3PCN6_9BACT</name>
<dbReference type="SUPFAM" id="SSF102588">
    <property type="entry name" value="LmbE-like"/>
    <property type="match status" value="1"/>
</dbReference>
<dbReference type="InterPro" id="IPR052960">
    <property type="entry name" value="GlcN6P_deaminase-like"/>
</dbReference>
<organism evidence="1 2">
    <name type="scientific">Rhodonellum ikkaensis</name>
    <dbReference type="NCBI Taxonomy" id="336829"/>
    <lineage>
        <taxon>Bacteria</taxon>
        <taxon>Pseudomonadati</taxon>
        <taxon>Bacteroidota</taxon>
        <taxon>Cytophagia</taxon>
        <taxon>Cytophagales</taxon>
        <taxon>Cytophagaceae</taxon>
        <taxon>Rhodonellum</taxon>
    </lineage>
</organism>
<evidence type="ECO:0000313" key="2">
    <source>
        <dbReference type="Proteomes" id="UP000199663"/>
    </source>
</evidence>
<dbReference type="Gene3D" id="3.40.50.1360">
    <property type="match status" value="1"/>
</dbReference>
<reference evidence="1 2" key="1">
    <citation type="submission" date="2016-10" db="EMBL/GenBank/DDBJ databases">
        <authorList>
            <person name="Varghese N."/>
            <person name="Submissions S."/>
        </authorList>
    </citation>
    <scope>NUCLEOTIDE SEQUENCE [LARGE SCALE GENOMIC DNA]</scope>
    <source>
        <strain evidence="1 2">DSM 17997</strain>
    </source>
</reference>
<keyword evidence="2" id="KW-1185">Reference proteome</keyword>
<protein>
    <submittedName>
        <fullName evidence="1">Glucosamine-6-phosphate deaminase</fullName>
    </submittedName>
</protein>
<accession>A0A1H3PCN6</accession>
<dbReference type="SUPFAM" id="SSF100950">
    <property type="entry name" value="NagB/RpiA/CoA transferase-like"/>
    <property type="match status" value="1"/>
</dbReference>
<dbReference type="InterPro" id="IPR018321">
    <property type="entry name" value="Glucosamine6P_isomerase_CS"/>
</dbReference>